<dbReference type="RefSeq" id="WP_305999348.1">
    <property type="nucleotide sequence ID" value="NZ_JASNFN010000007.1"/>
</dbReference>
<comment type="miscellaneous">
    <text evidence="11">The active site is a redox-active disulfide bond.</text>
</comment>
<dbReference type="NCBIfam" id="TIGR01350">
    <property type="entry name" value="lipoamide_DH"/>
    <property type="match status" value="1"/>
</dbReference>
<dbReference type="SUPFAM" id="SSF55424">
    <property type="entry name" value="FAD/NAD-linked reductases, dimerisation (C-terminal) domain"/>
    <property type="match status" value="1"/>
</dbReference>
<dbReference type="InterPro" id="IPR050151">
    <property type="entry name" value="Class-I_Pyr_Nuc-Dis_Oxidored"/>
</dbReference>
<evidence type="ECO:0000256" key="5">
    <source>
        <dbReference type="ARBA" id="ARBA00022827"/>
    </source>
</evidence>
<evidence type="ECO:0000256" key="3">
    <source>
        <dbReference type="ARBA" id="ARBA00016961"/>
    </source>
</evidence>
<dbReference type="PROSITE" id="PS00076">
    <property type="entry name" value="PYRIDINE_REDOX_1"/>
    <property type="match status" value="1"/>
</dbReference>
<evidence type="ECO:0000256" key="7">
    <source>
        <dbReference type="ARBA" id="ARBA00023027"/>
    </source>
</evidence>
<dbReference type="InterPro" id="IPR023753">
    <property type="entry name" value="FAD/NAD-binding_dom"/>
</dbReference>
<evidence type="ECO:0000259" key="12">
    <source>
        <dbReference type="Pfam" id="PF02852"/>
    </source>
</evidence>
<dbReference type="Gene3D" id="3.30.390.30">
    <property type="match status" value="1"/>
</dbReference>
<dbReference type="Proteomes" id="UP001233673">
    <property type="component" value="Unassembled WGS sequence"/>
</dbReference>
<sequence length="476" mass="48036">MVVGEVAEGVDLLVVGAGPGGYTAALRAAALGRSVLLVDRLGDSGIGGVCLQVGCIPSKALIEVADVAHRAGGLGDAGLTVRDVSVDLDRFQDWKAGKVGGLTGAVSGLLRRAGVEVAVGEFRFTRPGSGVLQSADDRPPRHLQYTDVLLATGSRPVELPGLPRDGLRVLDSTDALALRSLPRSMAVVGGGYIGLELGTAFAKLGSKVTVIEALDRLLPGVDAALLRPVRQRLDALGVDVLLGHRVEGFEDGVVTATAGSGVVRVPAEKMVVAIGRRPNTDGLGLNKIGITPDGAGLLAVGPDRMAAPHVAAIGDITAGPALAHKATAEGEVAAEALCGKPAAFDPAAVPAVVFSDPEIAVAGLSPEEARAQGMDVAVARLPLSASGRAATMGATEGFTQLVVDRSVDAVVGVHIVGPHASELIAEGVLAIEMAASPLDLLASIHPHPTLSEMTSDVARVLLHQPAGATVPAPAAS</sequence>
<evidence type="ECO:0000256" key="8">
    <source>
        <dbReference type="ARBA" id="ARBA00023157"/>
    </source>
</evidence>
<dbReference type="EMBL" id="JASNFN010000007">
    <property type="protein sequence ID" value="MDP5182668.1"/>
    <property type="molecule type" value="Genomic_DNA"/>
</dbReference>
<evidence type="ECO:0000256" key="10">
    <source>
        <dbReference type="ARBA" id="ARBA00049187"/>
    </source>
</evidence>
<evidence type="ECO:0000313" key="14">
    <source>
        <dbReference type="EMBL" id="MDP5182668.1"/>
    </source>
</evidence>
<dbReference type="InterPro" id="IPR006258">
    <property type="entry name" value="Lipoamide_DH"/>
</dbReference>
<dbReference type="PANTHER" id="PTHR22912">
    <property type="entry name" value="DISULFIDE OXIDOREDUCTASE"/>
    <property type="match status" value="1"/>
</dbReference>
<dbReference type="InterPro" id="IPR012999">
    <property type="entry name" value="Pyr_OxRdtase_I_AS"/>
</dbReference>
<comment type="caution">
    <text evidence="14">The sequence shown here is derived from an EMBL/GenBank/DDBJ whole genome shotgun (WGS) entry which is preliminary data.</text>
</comment>
<evidence type="ECO:0000259" key="13">
    <source>
        <dbReference type="Pfam" id="PF07992"/>
    </source>
</evidence>
<dbReference type="InterPro" id="IPR001100">
    <property type="entry name" value="Pyr_nuc-diS_OxRdtase"/>
</dbReference>
<dbReference type="InterPro" id="IPR036188">
    <property type="entry name" value="FAD/NAD-bd_sf"/>
</dbReference>
<keyword evidence="15" id="KW-1185">Reference proteome</keyword>
<evidence type="ECO:0000256" key="2">
    <source>
        <dbReference type="ARBA" id="ARBA00012608"/>
    </source>
</evidence>
<keyword evidence="9 11" id="KW-0676">Redox-active center</keyword>
<keyword evidence="4 11" id="KW-0285">Flavoprotein</keyword>
<evidence type="ECO:0000256" key="6">
    <source>
        <dbReference type="ARBA" id="ARBA00023002"/>
    </source>
</evidence>
<feature type="domain" description="Pyridine nucleotide-disulphide oxidoreductase dimerisation" evidence="12">
    <location>
        <begin position="349"/>
        <end position="455"/>
    </location>
</feature>
<dbReference type="InterPro" id="IPR004099">
    <property type="entry name" value="Pyr_nucl-diS_OxRdtase_dimer"/>
</dbReference>
<dbReference type="PRINTS" id="PR00368">
    <property type="entry name" value="FADPNR"/>
</dbReference>
<proteinExistence type="inferred from homology"/>
<comment type="catalytic activity">
    <reaction evidence="10 11">
        <text>N(6)-[(R)-dihydrolipoyl]-L-lysyl-[protein] + NAD(+) = N(6)-[(R)-lipoyl]-L-lysyl-[protein] + NADH + H(+)</text>
        <dbReference type="Rhea" id="RHEA:15045"/>
        <dbReference type="Rhea" id="RHEA-COMP:10474"/>
        <dbReference type="Rhea" id="RHEA-COMP:10475"/>
        <dbReference type="ChEBI" id="CHEBI:15378"/>
        <dbReference type="ChEBI" id="CHEBI:57540"/>
        <dbReference type="ChEBI" id="CHEBI:57945"/>
        <dbReference type="ChEBI" id="CHEBI:83099"/>
        <dbReference type="ChEBI" id="CHEBI:83100"/>
        <dbReference type="EC" id="1.8.1.4"/>
    </reaction>
</comment>
<dbReference type="InterPro" id="IPR016156">
    <property type="entry name" value="FAD/NAD-linked_Rdtase_dimer_sf"/>
</dbReference>
<evidence type="ECO:0000313" key="15">
    <source>
        <dbReference type="Proteomes" id="UP001233673"/>
    </source>
</evidence>
<dbReference type="Gene3D" id="3.50.50.60">
    <property type="entry name" value="FAD/NAD(P)-binding domain"/>
    <property type="match status" value="2"/>
</dbReference>
<evidence type="ECO:0000256" key="1">
    <source>
        <dbReference type="ARBA" id="ARBA00007532"/>
    </source>
</evidence>
<dbReference type="PANTHER" id="PTHR22912:SF160">
    <property type="entry name" value="DIHYDROLIPOYL DEHYDROGENASE"/>
    <property type="match status" value="1"/>
</dbReference>
<keyword evidence="7 11" id="KW-0520">NAD</keyword>
<comment type="similarity">
    <text evidence="1 11">Belongs to the class-I pyridine nucleotide-disulfide oxidoreductase family.</text>
</comment>
<keyword evidence="8" id="KW-1015">Disulfide bond</keyword>
<protein>
    <recommendedName>
        <fullName evidence="3 11">Dihydrolipoyl dehydrogenase</fullName>
        <ecNumber evidence="2 11">1.8.1.4</ecNumber>
    </recommendedName>
</protein>
<name>A0ABT9IAR9_9ACTN</name>
<organism evidence="14 15">
    <name type="scientific">Blastococcus carthaginiensis</name>
    <dbReference type="NCBI Taxonomy" id="3050034"/>
    <lineage>
        <taxon>Bacteria</taxon>
        <taxon>Bacillati</taxon>
        <taxon>Actinomycetota</taxon>
        <taxon>Actinomycetes</taxon>
        <taxon>Geodermatophilales</taxon>
        <taxon>Geodermatophilaceae</taxon>
        <taxon>Blastococcus</taxon>
    </lineage>
</organism>
<dbReference type="PRINTS" id="PR00411">
    <property type="entry name" value="PNDRDTASEI"/>
</dbReference>
<dbReference type="GO" id="GO:0004148">
    <property type="term" value="F:dihydrolipoyl dehydrogenase (NADH) activity"/>
    <property type="evidence" value="ECO:0007669"/>
    <property type="project" value="UniProtKB-EC"/>
</dbReference>
<reference evidence="15" key="1">
    <citation type="submission" date="2023-05" db="EMBL/GenBank/DDBJ databases">
        <title>Draft genome of Pseudofrankia sp. BMG5.37.</title>
        <authorList>
            <person name="Gtari M."/>
            <person name="Ghodhbane F."/>
            <person name="Sbissi I."/>
        </authorList>
    </citation>
    <scope>NUCLEOTIDE SEQUENCE [LARGE SCALE GENOMIC DNA]</scope>
    <source>
        <strain evidence="15">BMG 814</strain>
    </source>
</reference>
<feature type="domain" description="FAD/NAD(P)-binding" evidence="13">
    <location>
        <begin position="11"/>
        <end position="330"/>
    </location>
</feature>
<dbReference type="SUPFAM" id="SSF51905">
    <property type="entry name" value="FAD/NAD(P)-binding domain"/>
    <property type="match status" value="1"/>
</dbReference>
<keyword evidence="6 11" id="KW-0560">Oxidoreductase</keyword>
<evidence type="ECO:0000256" key="4">
    <source>
        <dbReference type="ARBA" id="ARBA00022630"/>
    </source>
</evidence>
<evidence type="ECO:0000256" key="9">
    <source>
        <dbReference type="ARBA" id="ARBA00023284"/>
    </source>
</evidence>
<dbReference type="Pfam" id="PF07992">
    <property type="entry name" value="Pyr_redox_2"/>
    <property type="match status" value="1"/>
</dbReference>
<evidence type="ECO:0000256" key="11">
    <source>
        <dbReference type="RuleBase" id="RU003692"/>
    </source>
</evidence>
<dbReference type="EC" id="1.8.1.4" evidence="2 11"/>
<keyword evidence="5 11" id="KW-0274">FAD</keyword>
<dbReference type="Pfam" id="PF02852">
    <property type="entry name" value="Pyr_redox_dim"/>
    <property type="match status" value="1"/>
</dbReference>
<gene>
    <name evidence="14" type="primary">lpdA</name>
    <name evidence="14" type="ORF">QOZ88_08445</name>
</gene>
<comment type="cofactor">
    <cofactor evidence="11">
        <name>FAD</name>
        <dbReference type="ChEBI" id="CHEBI:57692"/>
    </cofactor>
    <text evidence="11">Binds 1 FAD per subunit.</text>
</comment>
<dbReference type="PIRSF" id="PIRSF000350">
    <property type="entry name" value="Mercury_reductase_MerA"/>
    <property type="match status" value="1"/>
</dbReference>
<accession>A0ABT9IAR9</accession>